<name>A0A2N1PNJ9_9BACT</name>
<dbReference type="Proteomes" id="UP000233256">
    <property type="component" value="Unassembled WGS sequence"/>
</dbReference>
<dbReference type="EMBL" id="PGXC01000010">
    <property type="protein sequence ID" value="PKK89900.1"/>
    <property type="molecule type" value="Genomic_DNA"/>
</dbReference>
<evidence type="ECO:0000259" key="1">
    <source>
        <dbReference type="Pfam" id="PF00534"/>
    </source>
</evidence>
<feature type="domain" description="Glycosyl transferase family 1" evidence="1">
    <location>
        <begin position="244"/>
        <end position="378"/>
    </location>
</feature>
<organism evidence="2 3">
    <name type="scientific">Candidatus Wallbacteria bacterium HGW-Wallbacteria-1</name>
    <dbReference type="NCBI Taxonomy" id="2013854"/>
    <lineage>
        <taxon>Bacteria</taxon>
        <taxon>Candidatus Walliibacteriota</taxon>
    </lineage>
</organism>
<reference evidence="2 3" key="1">
    <citation type="journal article" date="2017" name="ISME J.">
        <title>Potential for microbial H2 and metal transformations associated with novel bacteria and archaea in deep terrestrial subsurface sediments.</title>
        <authorList>
            <person name="Hernsdorf A.W."/>
            <person name="Amano Y."/>
            <person name="Miyakawa K."/>
            <person name="Ise K."/>
            <person name="Suzuki Y."/>
            <person name="Anantharaman K."/>
            <person name="Probst A."/>
            <person name="Burstein D."/>
            <person name="Thomas B.C."/>
            <person name="Banfield J.F."/>
        </authorList>
    </citation>
    <scope>NUCLEOTIDE SEQUENCE [LARGE SCALE GENOMIC DNA]</scope>
    <source>
        <strain evidence="2">HGW-Wallbacteria-1</strain>
    </source>
</reference>
<dbReference type="PANTHER" id="PTHR45947">
    <property type="entry name" value="SULFOQUINOVOSYL TRANSFERASE SQD2"/>
    <property type="match status" value="1"/>
</dbReference>
<sequence length="485" mass="52722">MKIMHLLAQRPGLTGSGHYLRGTVMAAFLSGHENAVIAGVPADDPCLDLPFGGIPGCALFRAVTFSATATTATTVTGATATTVTTGAARETIPQLNFPVTGMSDVMPYVSTIWRNMSPSMLHAWEEAFKKTIAECINEFRPHLIISHHLWLLTAIAAEIALERSIPIVGVCHGTCLRQMTLVPDLASRILPALGRLNAMALLNSHQEFQVLNMVEEGKFGSHTEKISADKIPITGIAGSGFNNEIFNQATSEAERFGFAYAGKLSASKGLPSLLRAFDSLRRKMGNHRNPEYRLPTLTIAGGGAGEEAAELKKMAESIEGVTLAGLLDQKGLAELFRTCRAMVLPSFYEGLPLVMAESLACGARVIATDLPGLAQWVGPELLSHELVTLIPMPPMLTIDTPEPAFLSDFEKSLEKAMEKVLEKTDEQANEKADESAYESAYEKERQSDITTDLNRFLDNQTWPWVLNRIVRLFRPAPSSALSFPQ</sequence>
<accession>A0A2N1PNJ9</accession>
<dbReference type="GO" id="GO:0016757">
    <property type="term" value="F:glycosyltransferase activity"/>
    <property type="evidence" value="ECO:0007669"/>
    <property type="project" value="InterPro"/>
</dbReference>
<gene>
    <name evidence="2" type="ORF">CVV64_12170</name>
</gene>
<evidence type="ECO:0000313" key="2">
    <source>
        <dbReference type="EMBL" id="PKK89900.1"/>
    </source>
</evidence>
<comment type="caution">
    <text evidence="2">The sequence shown here is derived from an EMBL/GenBank/DDBJ whole genome shotgun (WGS) entry which is preliminary data.</text>
</comment>
<protein>
    <recommendedName>
        <fullName evidence="1">Glycosyl transferase family 1 domain-containing protein</fullName>
    </recommendedName>
</protein>
<dbReference type="AlphaFoldDB" id="A0A2N1PNJ9"/>
<dbReference type="InterPro" id="IPR001296">
    <property type="entry name" value="Glyco_trans_1"/>
</dbReference>
<proteinExistence type="predicted"/>
<dbReference type="PANTHER" id="PTHR45947:SF15">
    <property type="entry name" value="TEICHURONIC ACID BIOSYNTHESIS GLYCOSYLTRANSFERASE TUAC-RELATED"/>
    <property type="match status" value="1"/>
</dbReference>
<dbReference type="InterPro" id="IPR050194">
    <property type="entry name" value="Glycosyltransferase_grp1"/>
</dbReference>
<dbReference type="Gene3D" id="3.40.50.2000">
    <property type="entry name" value="Glycogen Phosphorylase B"/>
    <property type="match status" value="2"/>
</dbReference>
<dbReference type="Pfam" id="PF00534">
    <property type="entry name" value="Glycos_transf_1"/>
    <property type="match status" value="1"/>
</dbReference>
<evidence type="ECO:0000313" key="3">
    <source>
        <dbReference type="Proteomes" id="UP000233256"/>
    </source>
</evidence>
<dbReference type="SUPFAM" id="SSF53756">
    <property type="entry name" value="UDP-Glycosyltransferase/glycogen phosphorylase"/>
    <property type="match status" value="1"/>
</dbReference>